<dbReference type="Proteomes" id="UP001174677">
    <property type="component" value="Chromosome 13"/>
</dbReference>
<evidence type="ECO:0000256" key="1">
    <source>
        <dbReference type="SAM" id="MobiDB-lite"/>
    </source>
</evidence>
<dbReference type="EMBL" id="JARPOI010000013">
    <property type="protein sequence ID" value="KAJ9163567.1"/>
    <property type="molecule type" value="Genomic_DNA"/>
</dbReference>
<feature type="compositionally biased region" description="Polar residues" evidence="1">
    <location>
        <begin position="313"/>
        <end position="327"/>
    </location>
</feature>
<sequence>MAMLGMQTEMQWYFPGFCSTRDLNLNASCSIWPSNNVDEISKNGHYFNGNLAPQFPDHYLTYKEKLKQTMLQHEAIFRDQIHELHRLYNRQRELMEEMKRIKFYGHHLQLETPQSNQIFSEASFECFQRTHKVSALSWLNPACSQSSILVAENNQNHLNYVEGKILQDGFSTFQNEGSRKETALLESKCKKVGKRTLDLELPADEYIDSEQEESLAGETASPEVSCYPMKNIAEDVQKSVVEPFHGINDGNLVFQDYNVSQAPFSRKTKCLADLNEPIKLEEETNPESNVFLGPVADLREIPCQDLSAKRNSDVQSQPKETVQNIQTRVDPEAFSSVLHLDKDESRQECLSDNDEAVQSSGEMNSFPARICTEKLSASSKDVEIEQASELATSHLLNLNSGKLHRERKDFGLESNPEKTASARKHTSTELIPLDDVKTYDSSSVSSWRKHTCELVRAPIAIPWFNPVQLIRSSKFRSPEIPGDKSCCGINLEFRSTFCSASAQSSFCNSDNEFVSEDSDTRKHIKGSVDPKLTRDIDLNSMSPNCSSDVAVHTIWITEGEEKCKESTGGLALHRTNPAHIVNSNKSLHLDYSMPDSGEQLTKNDLVFGSKHDNISSGFGFHVDLNSCINDEDSSPMPTLSTEIDLQAPASPENKETSPPGGESDENQLEMPCELPKQESRDLLEDLITVAAETIVSMSSSQVQTYTEIMTSKPAGASQNDPLYWFSKIASSVVDDPESEFGVVLSFKNTDHHDENLSDGIDYFEAMTLKLKETKVEQFCCKASILKEEAASSPSLPILPRGRTRRWGQQRKDFQSEILPSLASLSRYEITEDLQAIGGLIEAAHQNTDARRTGRNGWTSGRRRRFSVSSVKAETSLCALSKQQTTNGEHSIKESSLIGWGKITRRRRGQRCPASNLRLILNQV</sequence>
<comment type="caution">
    <text evidence="2">The sequence shown here is derived from an EMBL/GenBank/DDBJ whole genome shotgun (WGS) entry which is preliminary data.</text>
</comment>
<gene>
    <name evidence="2" type="ORF">P3X46_023218</name>
</gene>
<keyword evidence="3" id="KW-1185">Reference proteome</keyword>
<reference evidence="2" key="1">
    <citation type="journal article" date="2023" name="Plant Biotechnol. J.">
        <title>Chromosome-level wild Hevea brasiliensis genome provides new tools for genomic-assisted breeding and valuable loci to elevate rubber yield.</title>
        <authorList>
            <person name="Cheng H."/>
            <person name="Song X."/>
            <person name="Hu Y."/>
            <person name="Wu T."/>
            <person name="Yang Q."/>
            <person name="An Z."/>
            <person name="Feng S."/>
            <person name="Deng Z."/>
            <person name="Wu W."/>
            <person name="Zeng X."/>
            <person name="Tu M."/>
            <person name="Wang X."/>
            <person name="Huang H."/>
        </authorList>
    </citation>
    <scope>NUCLEOTIDE SEQUENCE</scope>
    <source>
        <strain evidence="2">MT/VB/25A 57/8</strain>
    </source>
</reference>
<accession>A0ABQ9LBE7</accession>
<proteinExistence type="predicted"/>
<dbReference type="Pfam" id="PF05904">
    <property type="entry name" value="DUF863"/>
    <property type="match status" value="2"/>
</dbReference>
<dbReference type="PANTHER" id="PTHR33167:SF18">
    <property type="entry name" value="GB|AAF67766.1"/>
    <property type="match status" value="1"/>
</dbReference>
<evidence type="ECO:0000313" key="3">
    <source>
        <dbReference type="Proteomes" id="UP001174677"/>
    </source>
</evidence>
<evidence type="ECO:0000313" key="2">
    <source>
        <dbReference type="EMBL" id="KAJ9163567.1"/>
    </source>
</evidence>
<name>A0ABQ9LBE7_HEVBR</name>
<feature type="region of interest" description="Disordered" evidence="1">
    <location>
        <begin position="307"/>
        <end position="328"/>
    </location>
</feature>
<feature type="region of interest" description="Disordered" evidence="1">
    <location>
        <begin position="631"/>
        <end position="668"/>
    </location>
</feature>
<dbReference type="PANTHER" id="PTHR33167">
    <property type="entry name" value="TRANSCRIPTION FACTOR, PUTATIVE (DUF863)-RELATED"/>
    <property type="match status" value="1"/>
</dbReference>
<protein>
    <recommendedName>
        <fullName evidence="4">MYB-CC type transcription factor LHEQLE-containing domain-containing protein</fullName>
    </recommendedName>
</protein>
<evidence type="ECO:0008006" key="4">
    <source>
        <dbReference type="Google" id="ProtNLM"/>
    </source>
</evidence>
<organism evidence="2 3">
    <name type="scientific">Hevea brasiliensis</name>
    <name type="common">Para rubber tree</name>
    <name type="synonym">Siphonia brasiliensis</name>
    <dbReference type="NCBI Taxonomy" id="3981"/>
    <lineage>
        <taxon>Eukaryota</taxon>
        <taxon>Viridiplantae</taxon>
        <taxon>Streptophyta</taxon>
        <taxon>Embryophyta</taxon>
        <taxon>Tracheophyta</taxon>
        <taxon>Spermatophyta</taxon>
        <taxon>Magnoliopsida</taxon>
        <taxon>eudicotyledons</taxon>
        <taxon>Gunneridae</taxon>
        <taxon>Pentapetalae</taxon>
        <taxon>rosids</taxon>
        <taxon>fabids</taxon>
        <taxon>Malpighiales</taxon>
        <taxon>Euphorbiaceae</taxon>
        <taxon>Crotonoideae</taxon>
        <taxon>Micrandreae</taxon>
        <taxon>Hevea</taxon>
    </lineage>
</organism>
<dbReference type="InterPro" id="IPR008581">
    <property type="entry name" value="DUF863_pln"/>
</dbReference>